<dbReference type="EC" id="3.1.30.1" evidence="3"/>
<keyword evidence="8" id="KW-1015">Disulfide bond</keyword>
<name>A0A9D5CBH1_9LILI</name>
<comment type="similarity">
    <text evidence="2">Belongs to the nuclease type I family.</text>
</comment>
<dbReference type="GO" id="GO:0006308">
    <property type="term" value="P:DNA catabolic process"/>
    <property type="evidence" value="ECO:0007669"/>
    <property type="project" value="InterPro"/>
</dbReference>
<reference evidence="10" key="1">
    <citation type="submission" date="2021-03" db="EMBL/GenBank/DDBJ databases">
        <authorList>
            <person name="Li Z."/>
            <person name="Yang C."/>
        </authorList>
    </citation>
    <scope>NUCLEOTIDE SEQUENCE</scope>
    <source>
        <strain evidence="10">Dzin_1.0</strain>
        <tissue evidence="10">Leaf</tissue>
    </source>
</reference>
<comment type="caution">
    <text evidence="10">The sequence shown here is derived from an EMBL/GenBank/DDBJ whole genome shotgun (WGS) entry which is preliminary data.</text>
</comment>
<dbReference type="Proteomes" id="UP001085076">
    <property type="component" value="Miscellaneous, Linkage group lg06"/>
</dbReference>
<protein>
    <recommendedName>
        <fullName evidence="3">Aspergillus nuclease S1</fullName>
        <ecNumber evidence="3">3.1.30.1</ecNumber>
    </recommendedName>
</protein>
<gene>
    <name evidence="10" type="ORF">J5N97_022741</name>
</gene>
<keyword evidence="4" id="KW-0540">Nuclease</keyword>
<evidence type="ECO:0000313" key="11">
    <source>
        <dbReference type="Proteomes" id="UP001085076"/>
    </source>
</evidence>
<keyword evidence="5" id="KW-0479">Metal-binding</keyword>
<dbReference type="AlphaFoldDB" id="A0A9D5CBH1"/>
<keyword evidence="11" id="KW-1185">Reference proteome</keyword>
<sequence>MNILTLLLHLHEEEKIMGDWSDQTVKWENCRNNKIACLDVYASESITAACQWAYRNAFEGSMLEDGYFLSRLYGVM</sequence>
<dbReference type="GO" id="GO:0004521">
    <property type="term" value="F:RNA endonuclease activity"/>
    <property type="evidence" value="ECO:0007669"/>
    <property type="project" value="UniProtKB-ARBA"/>
</dbReference>
<keyword evidence="9" id="KW-0325">Glycoprotein</keyword>
<organism evidence="10 11">
    <name type="scientific">Dioscorea zingiberensis</name>
    <dbReference type="NCBI Taxonomy" id="325984"/>
    <lineage>
        <taxon>Eukaryota</taxon>
        <taxon>Viridiplantae</taxon>
        <taxon>Streptophyta</taxon>
        <taxon>Embryophyta</taxon>
        <taxon>Tracheophyta</taxon>
        <taxon>Spermatophyta</taxon>
        <taxon>Magnoliopsida</taxon>
        <taxon>Liliopsida</taxon>
        <taxon>Dioscoreales</taxon>
        <taxon>Dioscoreaceae</taxon>
        <taxon>Dioscorea</taxon>
    </lineage>
</organism>
<proteinExistence type="inferred from homology"/>
<evidence type="ECO:0000256" key="1">
    <source>
        <dbReference type="ARBA" id="ARBA00000245"/>
    </source>
</evidence>
<dbReference type="PANTHER" id="PTHR33146">
    <property type="entry name" value="ENDONUCLEASE 4"/>
    <property type="match status" value="1"/>
</dbReference>
<evidence type="ECO:0000256" key="5">
    <source>
        <dbReference type="ARBA" id="ARBA00022723"/>
    </source>
</evidence>
<dbReference type="GO" id="GO:0046872">
    <property type="term" value="F:metal ion binding"/>
    <property type="evidence" value="ECO:0007669"/>
    <property type="project" value="UniProtKB-KW"/>
</dbReference>
<evidence type="ECO:0000256" key="3">
    <source>
        <dbReference type="ARBA" id="ARBA00012562"/>
    </source>
</evidence>
<dbReference type="SUPFAM" id="SSF48537">
    <property type="entry name" value="Phospholipase C/P1 nuclease"/>
    <property type="match status" value="1"/>
</dbReference>
<evidence type="ECO:0000256" key="9">
    <source>
        <dbReference type="ARBA" id="ARBA00023180"/>
    </source>
</evidence>
<dbReference type="OrthoDB" id="1691996at2759"/>
<evidence type="ECO:0000256" key="8">
    <source>
        <dbReference type="ARBA" id="ARBA00023157"/>
    </source>
</evidence>
<evidence type="ECO:0000256" key="2">
    <source>
        <dbReference type="ARBA" id="ARBA00009547"/>
    </source>
</evidence>
<dbReference type="InterPro" id="IPR003154">
    <property type="entry name" value="S1/P1nuclease"/>
</dbReference>
<evidence type="ECO:0000313" key="10">
    <source>
        <dbReference type="EMBL" id="KAJ0969864.1"/>
    </source>
</evidence>
<dbReference type="Gene3D" id="1.10.575.10">
    <property type="entry name" value="P1 Nuclease"/>
    <property type="match status" value="1"/>
</dbReference>
<dbReference type="InterPro" id="IPR008947">
    <property type="entry name" value="PLipase_C/P1_nuclease_dom_sf"/>
</dbReference>
<dbReference type="GO" id="GO:0003676">
    <property type="term" value="F:nucleic acid binding"/>
    <property type="evidence" value="ECO:0007669"/>
    <property type="project" value="InterPro"/>
</dbReference>
<accession>A0A9D5CBH1</accession>
<evidence type="ECO:0000256" key="6">
    <source>
        <dbReference type="ARBA" id="ARBA00022759"/>
    </source>
</evidence>
<dbReference type="GO" id="GO:0000014">
    <property type="term" value="F:single-stranded DNA endodeoxyribonuclease activity"/>
    <property type="evidence" value="ECO:0007669"/>
    <property type="project" value="UniProtKB-ARBA"/>
</dbReference>
<keyword evidence="7" id="KW-0378">Hydrolase</keyword>
<evidence type="ECO:0000256" key="7">
    <source>
        <dbReference type="ARBA" id="ARBA00022801"/>
    </source>
</evidence>
<dbReference type="EMBL" id="JAGGNH010000006">
    <property type="protein sequence ID" value="KAJ0969864.1"/>
    <property type="molecule type" value="Genomic_DNA"/>
</dbReference>
<reference evidence="10" key="2">
    <citation type="journal article" date="2022" name="Hortic Res">
        <title>The genome of Dioscorea zingiberensis sheds light on the biosynthesis, origin and evolution of the medicinally important diosgenin saponins.</title>
        <authorList>
            <person name="Li Y."/>
            <person name="Tan C."/>
            <person name="Li Z."/>
            <person name="Guo J."/>
            <person name="Li S."/>
            <person name="Chen X."/>
            <person name="Wang C."/>
            <person name="Dai X."/>
            <person name="Yang H."/>
            <person name="Song W."/>
            <person name="Hou L."/>
            <person name="Xu J."/>
            <person name="Tong Z."/>
            <person name="Xu A."/>
            <person name="Yuan X."/>
            <person name="Wang W."/>
            <person name="Yang Q."/>
            <person name="Chen L."/>
            <person name="Sun Z."/>
            <person name="Wang K."/>
            <person name="Pan B."/>
            <person name="Chen J."/>
            <person name="Bao Y."/>
            <person name="Liu F."/>
            <person name="Qi X."/>
            <person name="Gang D.R."/>
            <person name="Wen J."/>
            <person name="Li J."/>
        </authorList>
    </citation>
    <scope>NUCLEOTIDE SEQUENCE</scope>
    <source>
        <strain evidence="10">Dzin_1.0</strain>
    </source>
</reference>
<dbReference type="PANTHER" id="PTHR33146:SF27">
    <property type="entry name" value="ENDONUCLEASE 2"/>
    <property type="match status" value="1"/>
</dbReference>
<comment type="catalytic activity">
    <reaction evidence="1">
        <text>Endonucleolytic cleavage to 5'-phosphomononucleotide and 5'-phosphooligonucleotide end-products.</text>
        <dbReference type="EC" id="3.1.30.1"/>
    </reaction>
</comment>
<evidence type="ECO:0000256" key="4">
    <source>
        <dbReference type="ARBA" id="ARBA00022722"/>
    </source>
</evidence>
<keyword evidence="6" id="KW-0255">Endonuclease</keyword>